<dbReference type="PROSITE" id="PS51419">
    <property type="entry name" value="RAB"/>
    <property type="match status" value="1"/>
</dbReference>
<keyword evidence="7" id="KW-1185">Reference proteome</keyword>
<dbReference type="NCBIfam" id="TIGR00231">
    <property type="entry name" value="small_GTP"/>
    <property type="match status" value="1"/>
</dbReference>
<keyword evidence="2" id="KW-0547">Nucleotide-binding</keyword>
<reference evidence="6 7" key="1">
    <citation type="submission" date="2022-05" db="EMBL/GenBank/DDBJ databases">
        <authorList>
            <consortium name="Genoscope - CEA"/>
            <person name="William W."/>
        </authorList>
    </citation>
    <scope>NUCLEOTIDE SEQUENCE [LARGE SCALE GENOMIC DNA]</scope>
</reference>
<dbReference type="SMART" id="SM00177">
    <property type="entry name" value="ARF"/>
    <property type="match status" value="1"/>
</dbReference>
<sequence length="209" mass="23329">MGEKDYEVTYKILILGDSGVGKTCLIFRFIENIFSDSYISTIGIDCRSKIVDLDGKRVRLQIWDTAGQERFRTLTSAYFRGAMGIVLVYDVTTEDSFKHIAQWLQNIQDNASPDVCKVLVGNKIDCDDERVIDTDKGKSISENADLEFFETSARTGDGVSEAFFAVARQIKEYHQRRNARLNDLNESGLIPILGPEGSQGNTQSSCCSS</sequence>
<dbReference type="SMART" id="SM00173">
    <property type="entry name" value="RAS"/>
    <property type="match status" value="1"/>
</dbReference>
<dbReference type="InterPro" id="IPR027417">
    <property type="entry name" value="P-loop_NTPase"/>
</dbReference>
<dbReference type="InterPro" id="IPR005225">
    <property type="entry name" value="Small_GTP-bd"/>
</dbReference>
<evidence type="ECO:0000256" key="3">
    <source>
        <dbReference type="ARBA" id="ARBA00023134"/>
    </source>
</evidence>
<dbReference type="SMART" id="SM00176">
    <property type="entry name" value="RAN"/>
    <property type="match status" value="1"/>
</dbReference>
<dbReference type="PANTHER" id="PTHR47980">
    <property type="entry name" value="LD44762P"/>
    <property type="match status" value="1"/>
</dbReference>
<dbReference type="PROSITE" id="PS51421">
    <property type="entry name" value="RAS"/>
    <property type="match status" value="1"/>
</dbReference>
<evidence type="ECO:0000256" key="5">
    <source>
        <dbReference type="ARBA" id="ARBA00023289"/>
    </source>
</evidence>
<evidence type="ECO:0000313" key="7">
    <source>
        <dbReference type="Proteomes" id="UP001159405"/>
    </source>
</evidence>
<dbReference type="Gene3D" id="3.40.50.300">
    <property type="entry name" value="P-loop containing nucleotide triphosphate hydrolases"/>
    <property type="match status" value="1"/>
</dbReference>
<evidence type="ECO:0000256" key="1">
    <source>
        <dbReference type="ARBA" id="ARBA00006270"/>
    </source>
</evidence>
<protein>
    <submittedName>
        <fullName evidence="6">Uncharacterized protein</fullName>
    </submittedName>
</protein>
<organism evidence="6 7">
    <name type="scientific">Porites lobata</name>
    <dbReference type="NCBI Taxonomy" id="104759"/>
    <lineage>
        <taxon>Eukaryota</taxon>
        <taxon>Metazoa</taxon>
        <taxon>Cnidaria</taxon>
        <taxon>Anthozoa</taxon>
        <taxon>Hexacorallia</taxon>
        <taxon>Scleractinia</taxon>
        <taxon>Fungiina</taxon>
        <taxon>Poritidae</taxon>
        <taxon>Porites</taxon>
    </lineage>
</organism>
<dbReference type="InterPro" id="IPR050305">
    <property type="entry name" value="Small_GTPase_Rab"/>
</dbReference>
<dbReference type="PROSITE" id="PS51420">
    <property type="entry name" value="RHO"/>
    <property type="match status" value="1"/>
</dbReference>
<accession>A0ABN8PI39</accession>
<comment type="similarity">
    <text evidence="1">Belongs to the small GTPase superfamily. Rab family.</text>
</comment>
<dbReference type="SUPFAM" id="SSF52540">
    <property type="entry name" value="P-loop containing nucleoside triphosphate hydrolases"/>
    <property type="match status" value="1"/>
</dbReference>
<dbReference type="SMART" id="SM00174">
    <property type="entry name" value="RHO"/>
    <property type="match status" value="1"/>
</dbReference>
<evidence type="ECO:0000313" key="6">
    <source>
        <dbReference type="EMBL" id="CAH3142067.1"/>
    </source>
</evidence>
<dbReference type="Proteomes" id="UP001159405">
    <property type="component" value="Unassembled WGS sequence"/>
</dbReference>
<gene>
    <name evidence="6" type="ORF">PLOB_00042139</name>
</gene>
<keyword evidence="4" id="KW-0449">Lipoprotein</keyword>
<dbReference type="Pfam" id="PF00071">
    <property type="entry name" value="Ras"/>
    <property type="match status" value="1"/>
</dbReference>
<comment type="caution">
    <text evidence="6">The sequence shown here is derived from an EMBL/GenBank/DDBJ whole genome shotgun (WGS) entry which is preliminary data.</text>
</comment>
<dbReference type="InterPro" id="IPR001806">
    <property type="entry name" value="Small_GTPase"/>
</dbReference>
<dbReference type="PRINTS" id="PR00449">
    <property type="entry name" value="RASTRNSFRMNG"/>
</dbReference>
<evidence type="ECO:0000256" key="2">
    <source>
        <dbReference type="ARBA" id="ARBA00022741"/>
    </source>
</evidence>
<dbReference type="SMART" id="SM00175">
    <property type="entry name" value="RAB"/>
    <property type="match status" value="1"/>
</dbReference>
<name>A0ABN8PI39_9CNID</name>
<evidence type="ECO:0000256" key="4">
    <source>
        <dbReference type="ARBA" id="ARBA00023288"/>
    </source>
</evidence>
<keyword evidence="3" id="KW-0342">GTP-binding</keyword>
<proteinExistence type="inferred from homology"/>
<keyword evidence="5" id="KW-0636">Prenylation</keyword>
<dbReference type="EMBL" id="CALNXK010000068">
    <property type="protein sequence ID" value="CAH3142067.1"/>
    <property type="molecule type" value="Genomic_DNA"/>
</dbReference>